<evidence type="ECO:0000313" key="3">
    <source>
        <dbReference type="Proteomes" id="UP000220158"/>
    </source>
</evidence>
<keyword evidence="1" id="KW-0175">Coiled coil</keyword>
<dbReference type="OrthoDB" id="383194at2759"/>
<feature type="coiled-coil region" evidence="1">
    <location>
        <begin position="19"/>
        <end position="59"/>
    </location>
</feature>
<gene>
    <name evidence="2" type="ORF">PRELSG_1417100</name>
</gene>
<protein>
    <submittedName>
        <fullName evidence="2">Uncharacterized protein</fullName>
    </submittedName>
</protein>
<dbReference type="EMBL" id="LN835309">
    <property type="protein sequence ID" value="CRH02442.1"/>
    <property type="molecule type" value="Genomic_DNA"/>
</dbReference>
<sequence length="755" mass="90618">MSKSHIEIAKQLKYNSVEIKEYFEDLYKWQNEIKTKEEKEKERKKENEKEKELLKKRNEIVIYSFNKNLENKKKKNINTSLKRDCNSIDSYYKAWEKLKIDDVDNDSNDNDDDNVYETNHNDVNNICKNNIDNNNCNNEKNEDNGKMKCSNEIINKNDTNKNISHNKMDGKNKTDANFDVDYEINISKSVDNIKNEPIVKCQSKVYNIYFSKSEESKINYQNKRYNKCLENYNDIINYIDYELRNNNIFIEIEKNYDNEMYVEIMSNNYIFDKNTEELLILRTKTLINRSLIFQKLSSYFESIQDCSSIILFYKYFLSNKNNCIKYSIKEFLTVNIKYIIFKAYYLRGMARYKLKIYKLSLKDFKNSKELSNELNESKSIDIDKSIKLVENIIKDNNIKKHIRRQSEYTCTLLEQYKLKPRLLKIELIPKSRTRELEYFENNNTIEDNKEQTHNSKTTENYMSDTNNDDATKKIHKKIQKNENKINDFIQNKSCHVKILNKKFQDDDNISNFNSNEENIKNKKSEAKLFNNEHINSDSSLDLSEKHILSDIEETKPLLLTLSNKKNEKIKNKINFELLWNSNKIKKKLKNQINILKIAFLEERIFNFYLDKDLYVDILDSLFKNNFLNLFENIEDDIQIKKHLNQYEKDCSFIETIVHNEEESLIKNENEKRIENKNADDKEIYSNDYVILIDVLYSMTHFGKENYIFLFIDKKERTLLLNFFNFILKYSNIFICNENYIKQKTLLLKDLLEIVF</sequence>
<dbReference type="Proteomes" id="UP000220158">
    <property type="component" value="Chromosome 14"/>
</dbReference>
<name>A0A1J1HEG3_PLARL</name>
<accession>A0A1J1HEG3</accession>
<dbReference type="RefSeq" id="XP_028534962.1">
    <property type="nucleotide sequence ID" value="XM_028679228.1"/>
</dbReference>
<reference evidence="2 3" key="1">
    <citation type="submission" date="2015-04" db="EMBL/GenBank/DDBJ databases">
        <authorList>
            <consortium name="Pathogen Informatics"/>
        </authorList>
    </citation>
    <scope>NUCLEOTIDE SEQUENCE [LARGE SCALE GENOMIC DNA]</scope>
    <source>
        <strain evidence="2 3">SGS1</strain>
    </source>
</reference>
<proteinExistence type="predicted"/>
<dbReference type="GeneID" id="39738602"/>
<dbReference type="SUPFAM" id="SSF48452">
    <property type="entry name" value="TPR-like"/>
    <property type="match status" value="1"/>
</dbReference>
<dbReference type="InterPro" id="IPR011990">
    <property type="entry name" value="TPR-like_helical_dom_sf"/>
</dbReference>
<keyword evidence="3" id="KW-1185">Reference proteome</keyword>
<evidence type="ECO:0000313" key="2">
    <source>
        <dbReference type="EMBL" id="CRH02442.1"/>
    </source>
</evidence>
<organism evidence="2 3">
    <name type="scientific">Plasmodium relictum</name>
    <dbReference type="NCBI Taxonomy" id="85471"/>
    <lineage>
        <taxon>Eukaryota</taxon>
        <taxon>Sar</taxon>
        <taxon>Alveolata</taxon>
        <taxon>Apicomplexa</taxon>
        <taxon>Aconoidasida</taxon>
        <taxon>Haemosporida</taxon>
        <taxon>Plasmodiidae</taxon>
        <taxon>Plasmodium</taxon>
        <taxon>Plasmodium (Haemamoeba)</taxon>
    </lineage>
</organism>
<dbReference type="VEuPathDB" id="PlasmoDB:PRELSG_1417100"/>
<dbReference type="OMA" id="HKNYEHV"/>
<dbReference type="AlphaFoldDB" id="A0A1J1HEG3"/>
<dbReference type="Gene3D" id="1.25.40.10">
    <property type="entry name" value="Tetratricopeptide repeat domain"/>
    <property type="match status" value="1"/>
</dbReference>
<evidence type="ECO:0000256" key="1">
    <source>
        <dbReference type="SAM" id="Coils"/>
    </source>
</evidence>
<dbReference type="KEGG" id="prel:PRELSG_1417100"/>